<dbReference type="PANTHER" id="PTHR35936">
    <property type="entry name" value="MEMBRANE-BOUND LYTIC MUREIN TRANSGLYCOSYLASE F"/>
    <property type="match status" value="1"/>
</dbReference>
<evidence type="ECO:0000256" key="2">
    <source>
        <dbReference type="SAM" id="SignalP"/>
    </source>
</evidence>
<evidence type="ECO:0000259" key="3">
    <source>
        <dbReference type="SMART" id="SM00062"/>
    </source>
</evidence>
<organism evidence="4 5">
    <name type="scientific">Variovorax paradoxus</name>
    <dbReference type="NCBI Taxonomy" id="34073"/>
    <lineage>
        <taxon>Bacteria</taxon>
        <taxon>Pseudomonadati</taxon>
        <taxon>Pseudomonadota</taxon>
        <taxon>Betaproteobacteria</taxon>
        <taxon>Burkholderiales</taxon>
        <taxon>Comamonadaceae</taxon>
        <taxon>Variovorax</taxon>
    </lineage>
</organism>
<dbReference type="NCBIfam" id="TIGR03871">
    <property type="entry name" value="ABC_peri_MoxJ_2"/>
    <property type="match status" value="1"/>
</dbReference>
<gene>
    <name evidence="4" type="ORF">J2W39_005720</name>
</gene>
<comment type="caution">
    <text evidence="4">The sequence shown here is derived from an EMBL/GenBank/DDBJ whole genome shotgun (WGS) entry which is preliminary data.</text>
</comment>
<dbReference type="Gene3D" id="3.40.190.10">
    <property type="entry name" value="Periplasmic binding protein-like II"/>
    <property type="match status" value="2"/>
</dbReference>
<evidence type="ECO:0000313" key="4">
    <source>
        <dbReference type="EMBL" id="MDP9974453.1"/>
    </source>
</evidence>
<evidence type="ECO:0000313" key="5">
    <source>
        <dbReference type="Proteomes" id="UP001224845"/>
    </source>
</evidence>
<sequence>MPSSCRTDFARAASAALLLALAGALPRAGAQEPAAALRVCAEPDNLPYSREDQSGFENRIARLLADDLGLPLQYAWLPDRRGFVRKTLGAHACDVIIGVPAGDERVLATRPYYRSSYVFVQPAARAEMADALRSFDDARLPALRIGVQLVGNDLAATPPGHVLARHDAVRNVVGFTVSGDGPPAQRMVEAVARGELDAAVVWGPQAGYFAARATPALRLTPAAAPGDPDLPFSFSIAMGVRKDDRAMKARLDDFLLRRGADIGRILDAYAVPRLPVSNGEPP</sequence>
<dbReference type="InterPro" id="IPR022448">
    <property type="entry name" value="Quinoprotein_dehydrogenase"/>
</dbReference>
<feature type="domain" description="Solute-binding protein family 3/N-terminal" evidence="3">
    <location>
        <begin position="36"/>
        <end position="273"/>
    </location>
</feature>
<proteinExistence type="predicted"/>
<accession>A0AAW8ENL2</accession>
<dbReference type="Proteomes" id="UP001224845">
    <property type="component" value="Unassembled WGS sequence"/>
</dbReference>
<evidence type="ECO:0000256" key="1">
    <source>
        <dbReference type="ARBA" id="ARBA00022729"/>
    </source>
</evidence>
<dbReference type="AlphaFoldDB" id="A0AAW8ENL2"/>
<dbReference type="PANTHER" id="PTHR35936:SF17">
    <property type="entry name" value="ARGININE-BINDING EXTRACELLULAR PROTEIN ARTP"/>
    <property type="match status" value="1"/>
</dbReference>
<feature type="signal peptide" evidence="2">
    <location>
        <begin position="1"/>
        <end position="30"/>
    </location>
</feature>
<dbReference type="SMART" id="SM00062">
    <property type="entry name" value="PBPb"/>
    <property type="match status" value="1"/>
</dbReference>
<name>A0AAW8ENL2_VARPD</name>
<dbReference type="InterPro" id="IPR001638">
    <property type="entry name" value="Solute-binding_3/MltF_N"/>
</dbReference>
<protein>
    <submittedName>
        <fullName evidence="4">MxaJ protein</fullName>
    </submittedName>
</protein>
<keyword evidence="1 2" id="KW-0732">Signal</keyword>
<dbReference type="SUPFAM" id="SSF53850">
    <property type="entry name" value="Periplasmic binding protein-like II"/>
    <property type="match status" value="1"/>
</dbReference>
<dbReference type="RefSeq" id="WP_307596495.1">
    <property type="nucleotide sequence ID" value="NZ_CAXUQE020000001.1"/>
</dbReference>
<feature type="chain" id="PRO_5043431980" evidence="2">
    <location>
        <begin position="31"/>
        <end position="282"/>
    </location>
</feature>
<reference evidence="4" key="1">
    <citation type="submission" date="2023-07" db="EMBL/GenBank/DDBJ databases">
        <title>Sorghum-associated microbial communities from plants grown in Nebraska, USA.</title>
        <authorList>
            <person name="Schachtman D."/>
        </authorList>
    </citation>
    <scope>NUCLEOTIDE SEQUENCE</scope>
    <source>
        <strain evidence="4">DS3315</strain>
    </source>
</reference>
<dbReference type="EMBL" id="JAUSRV010000017">
    <property type="protein sequence ID" value="MDP9974453.1"/>
    <property type="molecule type" value="Genomic_DNA"/>
</dbReference>